<gene>
    <name evidence="8" type="ORF">SLNWT_5744</name>
</gene>
<evidence type="ECO:0000256" key="4">
    <source>
        <dbReference type="ARBA" id="ARBA00022807"/>
    </source>
</evidence>
<feature type="domain" description="NlpC/P60" evidence="7">
    <location>
        <begin position="231"/>
        <end position="345"/>
    </location>
</feature>
<feature type="signal peptide" evidence="6">
    <location>
        <begin position="1"/>
        <end position="42"/>
    </location>
</feature>
<keyword evidence="4" id="KW-0788">Thiol protease</keyword>
<feature type="coiled-coil region" evidence="5">
    <location>
        <begin position="153"/>
        <end position="180"/>
    </location>
</feature>
<keyword evidence="2" id="KW-0645">Protease</keyword>
<accession>A0A0B5F3D7</accession>
<organism evidence="8 9">
    <name type="scientific">Streptomyces albus (strain ATCC 21838 / DSM 41398 / FERM P-419 / JCM 4703 / NBRC 107858)</name>
    <dbReference type="NCBI Taxonomy" id="1081613"/>
    <lineage>
        <taxon>Bacteria</taxon>
        <taxon>Bacillati</taxon>
        <taxon>Actinomycetota</taxon>
        <taxon>Actinomycetes</taxon>
        <taxon>Kitasatosporales</taxon>
        <taxon>Streptomycetaceae</taxon>
        <taxon>Streptomyces</taxon>
    </lineage>
</organism>
<dbReference type="PANTHER" id="PTHR47359">
    <property type="entry name" value="PEPTIDOGLYCAN DL-ENDOPEPTIDASE CWLO"/>
    <property type="match status" value="1"/>
</dbReference>
<dbReference type="AlphaFoldDB" id="A0A0B5F3D7"/>
<evidence type="ECO:0000313" key="8">
    <source>
        <dbReference type="EMBL" id="AJE86120.1"/>
    </source>
</evidence>
<evidence type="ECO:0000313" key="9">
    <source>
        <dbReference type="Proteomes" id="UP000031523"/>
    </source>
</evidence>
<dbReference type="GO" id="GO:0006508">
    <property type="term" value="P:proteolysis"/>
    <property type="evidence" value="ECO:0007669"/>
    <property type="project" value="UniProtKB-KW"/>
</dbReference>
<evidence type="ECO:0000256" key="2">
    <source>
        <dbReference type="ARBA" id="ARBA00022670"/>
    </source>
</evidence>
<feature type="coiled-coil region" evidence="5">
    <location>
        <begin position="76"/>
        <end position="103"/>
    </location>
</feature>
<reference evidence="8 9" key="1">
    <citation type="submission" date="2015-01" db="EMBL/GenBank/DDBJ databases">
        <title>Enhanced salinomycin production by adjusting the supply of polyketide extender units in Streptomyce albus DSM 41398.</title>
        <authorList>
            <person name="Lu C."/>
        </authorList>
    </citation>
    <scope>NUCLEOTIDE SEQUENCE [LARGE SCALE GENOMIC DNA]</scope>
    <source>
        <strain evidence="9">ATCC 21838 / DSM 41398 / FERM P-419 / JCM 4703 / NBRC 107858</strain>
    </source>
</reference>
<dbReference type="PANTHER" id="PTHR47359:SF3">
    <property type="entry name" value="NLP_P60 DOMAIN-CONTAINING PROTEIN-RELATED"/>
    <property type="match status" value="1"/>
</dbReference>
<dbReference type="PROSITE" id="PS51935">
    <property type="entry name" value="NLPC_P60"/>
    <property type="match status" value="1"/>
</dbReference>
<keyword evidence="6" id="KW-0732">Signal</keyword>
<dbReference type="SUPFAM" id="SSF54001">
    <property type="entry name" value="Cysteine proteinases"/>
    <property type="match status" value="1"/>
</dbReference>
<evidence type="ECO:0000256" key="3">
    <source>
        <dbReference type="ARBA" id="ARBA00022801"/>
    </source>
</evidence>
<dbReference type="Proteomes" id="UP000031523">
    <property type="component" value="Chromosome"/>
</dbReference>
<dbReference type="Gene3D" id="3.90.1720.10">
    <property type="entry name" value="endopeptidase domain like (from Nostoc punctiforme)"/>
    <property type="match status" value="1"/>
</dbReference>
<proteinExistence type="inferred from homology"/>
<evidence type="ECO:0000256" key="1">
    <source>
        <dbReference type="ARBA" id="ARBA00007074"/>
    </source>
</evidence>
<dbReference type="InterPro" id="IPR000064">
    <property type="entry name" value="NLP_P60_dom"/>
</dbReference>
<evidence type="ECO:0000256" key="5">
    <source>
        <dbReference type="SAM" id="Coils"/>
    </source>
</evidence>
<feature type="chain" id="PRO_5002116406" evidence="6">
    <location>
        <begin position="43"/>
        <end position="345"/>
    </location>
</feature>
<comment type="similarity">
    <text evidence="1">Belongs to the peptidase C40 family.</text>
</comment>
<keyword evidence="9" id="KW-1185">Reference proteome</keyword>
<dbReference type="KEGG" id="sals:SLNWT_5744"/>
<dbReference type="InterPro" id="IPR038765">
    <property type="entry name" value="Papain-like_cys_pep_sf"/>
</dbReference>
<dbReference type="EMBL" id="CP010519">
    <property type="protein sequence ID" value="AJE86120.1"/>
    <property type="molecule type" value="Genomic_DNA"/>
</dbReference>
<keyword evidence="5" id="KW-0175">Coiled coil</keyword>
<dbReference type="GO" id="GO:0008234">
    <property type="term" value="F:cysteine-type peptidase activity"/>
    <property type="evidence" value="ECO:0007669"/>
    <property type="project" value="UniProtKB-KW"/>
</dbReference>
<protein>
    <submittedName>
        <fullName evidence="8">NPL/P60-family secreted protein</fullName>
    </submittedName>
</protein>
<evidence type="ECO:0000256" key="6">
    <source>
        <dbReference type="SAM" id="SignalP"/>
    </source>
</evidence>
<sequence>MGSHRRSPASPRALTGQGARVTVLSAAFATAATTLAAAPAGAAPPDSPDRARAEVRRLYTEAERATQAYNGAGEKAKALRTALARTQDRMARTQDQVNALREALAPIAGAQYRSGGLDPALMLLLSADPDGYLDQATTLDRMGVVGGQRLRGLRHARRTLDQERREADALLGELERSRRTLARHKDTVRQRLARAKTLLAALPEGERALDARASRSGRPDPGLPLTGAAASPHAAAALATARTALGSPYVWGANGPSRFDCSGLVQWSYARAGVGLPRTSQAQAGAGRRIPLSEARPGDLVVYRADASHIGLYAGGGRVIHAPYPGAPVRYDPVGMMPISSVTRV</sequence>
<dbReference type="Pfam" id="PF00877">
    <property type="entry name" value="NLPC_P60"/>
    <property type="match status" value="1"/>
</dbReference>
<evidence type="ECO:0000259" key="7">
    <source>
        <dbReference type="PROSITE" id="PS51935"/>
    </source>
</evidence>
<keyword evidence="3" id="KW-0378">Hydrolase</keyword>
<dbReference type="InterPro" id="IPR051794">
    <property type="entry name" value="PG_Endopeptidase_C40"/>
</dbReference>
<name>A0A0B5F3D7_STRA4</name>